<evidence type="ECO:0000313" key="3">
    <source>
        <dbReference type="EMBL" id="TLD77789.1"/>
    </source>
</evidence>
<sequence>MKISNTTQKLAQEELRRDELKKQDNKVKQTQAAQKSAVASSVGKSADTSEMSNNPLAQDIKRINSDIGKLQVAQKSLKSIEPDAKKILELSKDYEESLDKTEQSSIKEEISTLKKGIESILKGATFEGSSVFNKNIKDNKERVIFDAQKLDTKLINNDAQKFYDVLKEQQSQIQDAIQTLQGQAQESTGKLASKDIKIDKNHSTESTDGSFLKKFSSLFRASHNAEKLNNQRVQELLA</sequence>
<feature type="region of interest" description="Disordered" evidence="1">
    <location>
        <begin position="1"/>
        <end position="55"/>
    </location>
</feature>
<reference evidence="3 4" key="1">
    <citation type="journal article" date="2014" name="Genome Announc.">
        <title>Draft genome sequences of eight enterohepatic helicobacter species isolated from both laboratory and wild rodents.</title>
        <authorList>
            <person name="Sheh A."/>
            <person name="Shen Z."/>
            <person name="Fox J.G."/>
        </authorList>
    </citation>
    <scope>NUCLEOTIDE SEQUENCE [LARGE SCALE GENOMIC DNA]</scope>
    <source>
        <strain evidence="3 4">MIT 98-6810</strain>
    </source>
</reference>
<reference evidence="2" key="3">
    <citation type="submission" date="2015-11" db="EMBL/GenBank/DDBJ databases">
        <authorList>
            <person name="Zhang Y."/>
            <person name="Guo Z."/>
        </authorList>
    </citation>
    <scope>NUCLEOTIDE SEQUENCE</scope>
    <source>
        <strain evidence="2">1</strain>
    </source>
</reference>
<dbReference type="GeneID" id="78151622"/>
<dbReference type="SUPFAM" id="SSF64518">
    <property type="entry name" value="Phase 1 flagellin"/>
    <property type="match status" value="1"/>
</dbReference>
<feature type="compositionally biased region" description="Low complexity" evidence="1">
    <location>
        <begin position="28"/>
        <end position="46"/>
    </location>
</feature>
<dbReference type="EMBL" id="JRPF02000018">
    <property type="protein sequence ID" value="TLD77789.1"/>
    <property type="molecule type" value="Genomic_DNA"/>
</dbReference>
<dbReference type="STRING" id="76936.BN2458_PEG1437"/>
<organism evidence="2 5">
    <name type="scientific">Helicobacter typhlonius</name>
    <dbReference type="NCBI Taxonomy" id="76936"/>
    <lineage>
        <taxon>Bacteria</taxon>
        <taxon>Pseudomonadati</taxon>
        <taxon>Campylobacterota</taxon>
        <taxon>Epsilonproteobacteria</taxon>
        <taxon>Campylobacterales</taxon>
        <taxon>Helicobacteraceae</taxon>
        <taxon>Helicobacter</taxon>
    </lineage>
</organism>
<dbReference type="Gene3D" id="3.30.1120.180">
    <property type="entry name" value="Flagellar FLiS export co-chaperone, HP1076"/>
    <property type="match status" value="1"/>
</dbReference>
<dbReference type="AlphaFoldDB" id="A0A099UEX5"/>
<dbReference type="InterPro" id="IPR038315">
    <property type="entry name" value="FliS_cochap_sf"/>
</dbReference>
<name>A0A099UEX5_9HELI</name>
<protein>
    <submittedName>
        <fullName evidence="2">Uncharacterized protein</fullName>
    </submittedName>
</protein>
<dbReference type="PATRIC" id="fig|76936.10.peg.1404"/>
<dbReference type="KEGG" id="hty:BN2458_PEG1437"/>
<evidence type="ECO:0000313" key="5">
    <source>
        <dbReference type="Proteomes" id="UP000064525"/>
    </source>
</evidence>
<proteinExistence type="predicted"/>
<dbReference type="Proteomes" id="UP000029925">
    <property type="component" value="Unassembled WGS sequence"/>
</dbReference>
<evidence type="ECO:0000313" key="2">
    <source>
        <dbReference type="EMBL" id="CUU40320.1"/>
    </source>
</evidence>
<dbReference type="Proteomes" id="UP000064525">
    <property type="component" value="Chromosome I"/>
</dbReference>
<dbReference type="RefSeq" id="WP_034328369.1">
    <property type="nucleotide sequence ID" value="NZ_CAJTQN010000009.1"/>
</dbReference>
<dbReference type="OrthoDB" id="5323316at2"/>
<reference evidence="5" key="2">
    <citation type="submission" date="2015-11" db="EMBL/GenBank/DDBJ databases">
        <authorList>
            <person name="Anvar S.Y."/>
        </authorList>
    </citation>
    <scope>NUCLEOTIDE SEQUENCE [LARGE SCALE GENOMIC DNA]</scope>
</reference>
<accession>A0A099UEX5</accession>
<keyword evidence="4" id="KW-1185">Reference proteome</keyword>
<feature type="compositionally biased region" description="Basic and acidic residues" evidence="1">
    <location>
        <begin position="11"/>
        <end position="27"/>
    </location>
</feature>
<evidence type="ECO:0000313" key="4">
    <source>
        <dbReference type="Proteomes" id="UP000029925"/>
    </source>
</evidence>
<evidence type="ECO:0000256" key="1">
    <source>
        <dbReference type="SAM" id="MobiDB-lite"/>
    </source>
</evidence>
<dbReference type="EMBL" id="LN907858">
    <property type="protein sequence ID" value="CUU40320.1"/>
    <property type="molecule type" value="Genomic_DNA"/>
</dbReference>
<feature type="compositionally biased region" description="Polar residues" evidence="1">
    <location>
        <begin position="1"/>
        <end position="10"/>
    </location>
</feature>
<gene>
    <name evidence="2" type="ORF">BN2458_PEG1437</name>
    <name evidence="3" type="ORF">LS75_009475</name>
</gene>